<sequence length="245" mass="26419">SCDESGGRTDPTLRAAVSAFAARRSGELARWIEREVAFPCTMVDSITPATDESVRERVAQAIGLTDAWPVQRESFTQWVIEDLPQVRVADWASVGVQLTNDVGVYERAKLRLLNAAHSTLAYVGLLRGHATVAEAMRDAPLARLVEQLMREDIAPSLAGGAVIDIGAYIEAALGRFRNPSVRHQLEQIAWDGSKKLPVRLLPTLTEALAAGRPLERLAVPAAAWIRCIVARAHGGGTLTDPAAEA</sequence>
<feature type="non-terminal residue" evidence="4">
    <location>
        <position position="1"/>
    </location>
</feature>
<feature type="domain" description="Mannitol dehydrogenase C-terminal" evidence="3">
    <location>
        <begin position="101"/>
        <end position="241"/>
    </location>
</feature>
<organism evidence="4">
    <name type="scientific">mine drainage metagenome</name>
    <dbReference type="NCBI Taxonomy" id="410659"/>
    <lineage>
        <taxon>unclassified sequences</taxon>
        <taxon>metagenomes</taxon>
        <taxon>ecological metagenomes</taxon>
    </lineage>
</organism>
<evidence type="ECO:0000313" key="4">
    <source>
        <dbReference type="EMBL" id="EQD45977.1"/>
    </source>
</evidence>
<protein>
    <submittedName>
        <fullName evidence="4">Mannitol dehydrogenase domain-containing protein</fullName>
    </submittedName>
</protein>
<dbReference type="Pfam" id="PF01232">
    <property type="entry name" value="Mannitol_dh"/>
    <property type="match status" value="1"/>
</dbReference>
<dbReference type="PRINTS" id="PR00084">
    <property type="entry name" value="MTLDHDRGNASE"/>
</dbReference>
<dbReference type="AlphaFoldDB" id="T0ZNB7"/>
<dbReference type="InterPro" id="IPR008927">
    <property type="entry name" value="6-PGluconate_DH-like_C_sf"/>
</dbReference>
<dbReference type="PANTHER" id="PTHR43362:SF1">
    <property type="entry name" value="MANNITOL DEHYDROGENASE 2-RELATED"/>
    <property type="match status" value="1"/>
</dbReference>
<proteinExistence type="predicted"/>
<evidence type="ECO:0000256" key="1">
    <source>
        <dbReference type="ARBA" id="ARBA00023002"/>
    </source>
</evidence>
<dbReference type="SUPFAM" id="SSF51735">
    <property type="entry name" value="NAD(P)-binding Rossmann-fold domains"/>
    <property type="match status" value="1"/>
</dbReference>
<feature type="domain" description="Mannitol dehydrogenase N-terminal" evidence="2">
    <location>
        <begin position="11"/>
        <end position="83"/>
    </location>
</feature>
<dbReference type="PANTHER" id="PTHR43362">
    <property type="entry name" value="MANNITOL DEHYDROGENASE DSF1-RELATED"/>
    <property type="match status" value="1"/>
</dbReference>
<dbReference type="Gene3D" id="1.10.1040.10">
    <property type="entry name" value="N-(1-d-carboxylethyl)-l-norvaline Dehydrogenase, domain 2"/>
    <property type="match status" value="1"/>
</dbReference>
<dbReference type="InterPro" id="IPR050988">
    <property type="entry name" value="Mannitol_DH/Oxidoreductase"/>
</dbReference>
<name>T0ZNB7_9ZZZZ</name>
<dbReference type="InterPro" id="IPR036291">
    <property type="entry name" value="NAD(P)-bd_dom_sf"/>
</dbReference>
<gene>
    <name evidence="4" type="ORF">B2A_09060</name>
</gene>
<dbReference type="InterPro" id="IPR013328">
    <property type="entry name" value="6PGD_dom2"/>
</dbReference>
<reference evidence="4" key="1">
    <citation type="submission" date="2013-08" db="EMBL/GenBank/DDBJ databases">
        <authorList>
            <person name="Mendez C."/>
            <person name="Richter M."/>
            <person name="Ferrer M."/>
            <person name="Sanchez J."/>
        </authorList>
    </citation>
    <scope>NUCLEOTIDE SEQUENCE</scope>
</reference>
<evidence type="ECO:0000259" key="2">
    <source>
        <dbReference type="Pfam" id="PF01232"/>
    </source>
</evidence>
<dbReference type="GO" id="GO:0016616">
    <property type="term" value="F:oxidoreductase activity, acting on the CH-OH group of donors, NAD or NADP as acceptor"/>
    <property type="evidence" value="ECO:0007669"/>
    <property type="project" value="TreeGrafter"/>
</dbReference>
<dbReference type="Gene3D" id="3.40.50.720">
    <property type="entry name" value="NAD(P)-binding Rossmann-like Domain"/>
    <property type="match status" value="1"/>
</dbReference>
<keyword evidence="1" id="KW-0560">Oxidoreductase</keyword>
<dbReference type="InterPro" id="IPR013118">
    <property type="entry name" value="Mannitol_DH_C"/>
</dbReference>
<comment type="caution">
    <text evidence="4">The sequence shown here is derived from an EMBL/GenBank/DDBJ whole genome shotgun (WGS) entry which is preliminary data.</text>
</comment>
<dbReference type="Pfam" id="PF08125">
    <property type="entry name" value="Mannitol_dh_C"/>
    <property type="match status" value="1"/>
</dbReference>
<dbReference type="InterPro" id="IPR000669">
    <property type="entry name" value="Mannitol_DH"/>
</dbReference>
<accession>T0ZNB7</accession>
<dbReference type="SUPFAM" id="SSF48179">
    <property type="entry name" value="6-phosphogluconate dehydrogenase C-terminal domain-like"/>
    <property type="match status" value="1"/>
</dbReference>
<evidence type="ECO:0000259" key="3">
    <source>
        <dbReference type="Pfam" id="PF08125"/>
    </source>
</evidence>
<dbReference type="EMBL" id="AUZZ01006536">
    <property type="protein sequence ID" value="EQD45977.1"/>
    <property type="molecule type" value="Genomic_DNA"/>
</dbReference>
<dbReference type="InterPro" id="IPR013131">
    <property type="entry name" value="Mannitol_DH_N"/>
</dbReference>
<reference evidence="4" key="2">
    <citation type="journal article" date="2014" name="ISME J.">
        <title>Microbial stratification in low pH oxic and suboxic macroscopic growths along an acid mine drainage.</title>
        <authorList>
            <person name="Mendez-Garcia C."/>
            <person name="Mesa V."/>
            <person name="Sprenger R.R."/>
            <person name="Richter M."/>
            <person name="Diez M.S."/>
            <person name="Solano J."/>
            <person name="Bargiela R."/>
            <person name="Golyshina O.V."/>
            <person name="Manteca A."/>
            <person name="Ramos J.L."/>
            <person name="Gallego J.R."/>
            <person name="Llorente I."/>
            <person name="Martins Dos Santos V.A."/>
            <person name="Jensen O.N."/>
            <person name="Pelaez A.I."/>
            <person name="Sanchez J."/>
            <person name="Ferrer M."/>
        </authorList>
    </citation>
    <scope>NUCLEOTIDE SEQUENCE</scope>
</reference>
<feature type="non-terminal residue" evidence="4">
    <location>
        <position position="245"/>
    </location>
</feature>